<comment type="subcellular location">
    <subcellularLocation>
        <location evidence="1">Membrane</location>
        <topology evidence="1">Single-pass membrane protein</topology>
    </subcellularLocation>
</comment>
<evidence type="ECO:0000256" key="1">
    <source>
        <dbReference type="ARBA" id="ARBA00004167"/>
    </source>
</evidence>
<keyword evidence="6" id="KW-0472">Membrane</keyword>
<proteinExistence type="inferred from homology"/>
<dbReference type="InterPro" id="IPR021765">
    <property type="entry name" value="UstYa-like"/>
</dbReference>
<dbReference type="PANTHER" id="PTHR33365:SF4">
    <property type="entry name" value="CYCLOCHLOROTINE BIOSYNTHESIS PROTEIN O"/>
    <property type="match status" value="1"/>
</dbReference>
<evidence type="ECO:0000256" key="8">
    <source>
        <dbReference type="ARBA" id="ARBA00035112"/>
    </source>
</evidence>
<feature type="non-terminal residue" evidence="9">
    <location>
        <position position="1"/>
    </location>
</feature>
<reference evidence="9" key="1">
    <citation type="submission" date="2023-06" db="EMBL/GenBank/DDBJ databases">
        <title>Genome-scale phylogeny and comparative genomics of the fungal order Sordariales.</title>
        <authorList>
            <consortium name="Lawrence Berkeley National Laboratory"/>
            <person name="Hensen N."/>
            <person name="Bonometti L."/>
            <person name="Westerberg I."/>
            <person name="Brannstrom I.O."/>
            <person name="Guillou S."/>
            <person name="Cros-Aarteil S."/>
            <person name="Calhoun S."/>
            <person name="Haridas S."/>
            <person name="Kuo A."/>
            <person name="Mondo S."/>
            <person name="Pangilinan J."/>
            <person name="Riley R."/>
            <person name="Labutti K."/>
            <person name="Andreopoulos B."/>
            <person name="Lipzen A."/>
            <person name="Chen C."/>
            <person name="Yanf M."/>
            <person name="Daum C."/>
            <person name="Ng V."/>
            <person name="Clum A."/>
            <person name="Steindorff A."/>
            <person name="Ohm R."/>
            <person name="Martin F."/>
            <person name="Silar P."/>
            <person name="Natvig D."/>
            <person name="Lalanne C."/>
            <person name="Gautier V."/>
            <person name="Ament-Velasquez S.L."/>
            <person name="Kruys A."/>
            <person name="Hutchinson M.I."/>
            <person name="Powell A.J."/>
            <person name="Barry K."/>
            <person name="Miller A.N."/>
            <person name="Grigoriev I.V."/>
            <person name="Debuchy R."/>
            <person name="Gladieux P."/>
            <person name="Thoren M.H."/>
            <person name="Johannesson H."/>
        </authorList>
    </citation>
    <scope>NUCLEOTIDE SEQUENCE</scope>
    <source>
        <strain evidence="9">CBS 606.72</strain>
    </source>
</reference>
<dbReference type="AlphaFoldDB" id="A0AA40C313"/>
<keyword evidence="10" id="KW-1185">Reference proteome</keyword>
<evidence type="ECO:0000256" key="7">
    <source>
        <dbReference type="ARBA" id="ARBA00023180"/>
    </source>
</evidence>
<dbReference type="GO" id="GO:0016020">
    <property type="term" value="C:membrane"/>
    <property type="evidence" value="ECO:0007669"/>
    <property type="project" value="UniProtKB-SubCell"/>
</dbReference>
<dbReference type="Pfam" id="PF11807">
    <property type="entry name" value="UstYa"/>
    <property type="match status" value="1"/>
</dbReference>
<keyword evidence="3" id="KW-0812">Transmembrane</keyword>
<evidence type="ECO:0000256" key="6">
    <source>
        <dbReference type="ARBA" id="ARBA00023136"/>
    </source>
</evidence>
<dbReference type="GO" id="GO:0043386">
    <property type="term" value="P:mycotoxin biosynthetic process"/>
    <property type="evidence" value="ECO:0007669"/>
    <property type="project" value="InterPro"/>
</dbReference>
<evidence type="ECO:0000256" key="2">
    <source>
        <dbReference type="ARBA" id="ARBA00004685"/>
    </source>
</evidence>
<evidence type="ECO:0000313" key="9">
    <source>
        <dbReference type="EMBL" id="KAK0622493.1"/>
    </source>
</evidence>
<keyword evidence="7" id="KW-0325">Glycoprotein</keyword>
<comment type="caution">
    <text evidence="9">The sequence shown here is derived from an EMBL/GenBank/DDBJ whole genome shotgun (WGS) entry which is preliminary data.</text>
</comment>
<comment type="pathway">
    <text evidence="2">Mycotoxin biosynthesis.</text>
</comment>
<accession>A0AA40C313</accession>
<evidence type="ECO:0000256" key="5">
    <source>
        <dbReference type="ARBA" id="ARBA00023026"/>
    </source>
</evidence>
<organism evidence="9 10">
    <name type="scientific">Immersiella caudata</name>
    <dbReference type="NCBI Taxonomy" id="314043"/>
    <lineage>
        <taxon>Eukaryota</taxon>
        <taxon>Fungi</taxon>
        <taxon>Dikarya</taxon>
        <taxon>Ascomycota</taxon>
        <taxon>Pezizomycotina</taxon>
        <taxon>Sordariomycetes</taxon>
        <taxon>Sordariomycetidae</taxon>
        <taxon>Sordariales</taxon>
        <taxon>Lasiosphaeriaceae</taxon>
        <taxon>Immersiella</taxon>
    </lineage>
</organism>
<evidence type="ECO:0000256" key="3">
    <source>
        <dbReference type="ARBA" id="ARBA00022692"/>
    </source>
</evidence>
<name>A0AA40C313_9PEZI</name>
<evidence type="ECO:0008006" key="11">
    <source>
        <dbReference type="Google" id="ProtNLM"/>
    </source>
</evidence>
<dbReference type="Proteomes" id="UP001175000">
    <property type="component" value="Unassembled WGS sequence"/>
</dbReference>
<keyword evidence="5" id="KW-0843">Virulence</keyword>
<evidence type="ECO:0000313" key="10">
    <source>
        <dbReference type="Proteomes" id="UP001175000"/>
    </source>
</evidence>
<sequence>DHTPYMGSPNATNRAAWHALRRLGIVKLSPEQASRIPGPPSIPYEGYPDVWQGGIEMFHQLHCLYHLRMLIYAKEPAVFYGRDSTVDEEAAHAALTRHSDHCIDHLRQAIMCAGSAEVITFRRDSKNSIVPNFDGPKVCRKFEPLAKWAEDNKAWNNTPDGPEEHIDEF</sequence>
<keyword evidence="4" id="KW-1133">Transmembrane helix</keyword>
<comment type="similarity">
    <text evidence="8">Belongs to the ustYa family.</text>
</comment>
<gene>
    <name evidence="9" type="ORF">B0T14DRAFT_427193</name>
</gene>
<protein>
    <recommendedName>
        <fullName evidence="11">Cyclochlorotine biosynthesis protein O</fullName>
    </recommendedName>
</protein>
<evidence type="ECO:0000256" key="4">
    <source>
        <dbReference type="ARBA" id="ARBA00022989"/>
    </source>
</evidence>
<dbReference type="EMBL" id="JAULSU010000003">
    <property type="protein sequence ID" value="KAK0622493.1"/>
    <property type="molecule type" value="Genomic_DNA"/>
</dbReference>
<dbReference type="PANTHER" id="PTHR33365">
    <property type="entry name" value="YALI0B05434P"/>
    <property type="match status" value="1"/>
</dbReference>